<dbReference type="InterPro" id="IPR013783">
    <property type="entry name" value="Ig-like_fold"/>
</dbReference>
<dbReference type="InterPro" id="IPR036116">
    <property type="entry name" value="FN3_sf"/>
</dbReference>
<dbReference type="PROSITE" id="PS50853">
    <property type="entry name" value="FN3"/>
    <property type="match status" value="1"/>
</dbReference>
<evidence type="ECO:0000256" key="1">
    <source>
        <dbReference type="SAM" id="MobiDB-lite"/>
    </source>
</evidence>
<organism evidence="3 4">
    <name type="scientific">Paenibacillus mendelii</name>
    <dbReference type="NCBI Taxonomy" id="206163"/>
    <lineage>
        <taxon>Bacteria</taxon>
        <taxon>Bacillati</taxon>
        <taxon>Bacillota</taxon>
        <taxon>Bacilli</taxon>
        <taxon>Bacillales</taxon>
        <taxon>Paenibacillaceae</taxon>
        <taxon>Paenibacillus</taxon>
    </lineage>
</organism>
<dbReference type="Proteomes" id="UP001589818">
    <property type="component" value="Unassembled WGS sequence"/>
</dbReference>
<feature type="domain" description="Fibronectin type-III" evidence="2">
    <location>
        <begin position="1"/>
        <end position="62"/>
    </location>
</feature>
<dbReference type="RefSeq" id="WP_373567625.1">
    <property type="nucleotide sequence ID" value="NZ_JANHOF010000022.1"/>
</dbReference>
<keyword evidence="4" id="KW-1185">Reference proteome</keyword>
<feature type="region of interest" description="Disordered" evidence="1">
    <location>
        <begin position="45"/>
        <end position="82"/>
    </location>
</feature>
<evidence type="ECO:0000313" key="3">
    <source>
        <dbReference type="EMBL" id="MFC0394121.1"/>
    </source>
</evidence>
<feature type="compositionally biased region" description="Low complexity" evidence="1">
    <location>
        <begin position="45"/>
        <end position="77"/>
    </location>
</feature>
<dbReference type="InterPro" id="IPR003961">
    <property type="entry name" value="FN3_dom"/>
</dbReference>
<comment type="caution">
    <text evidence="3">The sequence shown here is derived from an EMBL/GenBank/DDBJ whole genome shotgun (WGS) entry which is preliminary data.</text>
</comment>
<gene>
    <name evidence="3" type="ORF">ACFFJ8_22465</name>
</gene>
<dbReference type="EMBL" id="JBHLVF010000039">
    <property type="protein sequence ID" value="MFC0394121.1"/>
    <property type="molecule type" value="Genomic_DNA"/>
</dbReference>
<accession>A0ABV6JE86</accession>
<reference evidence="3 4" key="1">
    <citation type="submission" date="2024-09" db="EMBL/GenBank/DDBJ databases">
        <authorList>
            <person name="Sun Q."/>
            <person name="Mori K."/>
        </authorList>
    </citation>
    <scope>NUCLEOTIDE SEQUENCE [LARGE SCALE GENOMIC DNA]</scope>
    <source>
        <strain evidence="3 4">CCM 4839</strain>
    </source>
</reference>
<feature type="region of interest" description="Disordered" evidence="1">
    <location>
        <begin position="1"/>
        <end position="20"/>
    </location>
</feature>
<name>A0ABV6JE86_9BACL</name>
<dbReference type="SUPFAM" id="SSF49265">
    <property type="entry name" value="Fibronectin type III"/>
    <property type="match status" value="1"/>
</dbReference>
<evidence type="ECO:0000259" key="2">
    <source>
        <dbReference type="PROSITE" id="PS50853"/>
    </source>
</evidence>
<sequence length="110" mass="10942">MTGYTVTSSPGGFTGMSTTASPVTVTGLTNGIEYTFTVVATNVVGSSPASSPSNPVSPSNSSSGSSSSSNSSISNPIYSTNGKLTLPVGSTGEMSLDQAIFISDQQTFGN</sequence>
<proteinExistence type="predicted"/>
<dbReference type="Pfam" id="PF00041">
    <property type="entry name" value="fn3"/>
    <property type="match status" value="1"/>
</dbReference>
<dbReference type="Gene3D" id="2.60.40.10">
    <property type="entry name" value="Immunoglobulins"/>
    <property type="match status" value="1"/>
</dbReference>
<evidence type="ECO:0000313" key="4">
    <source>
        <dbReference type="Proteomes" id="UP001589818"/>
    </source>
</evidence>
<protein>
    <submittedName>
        <fullName evidence="3">Fibronectin type III domain-containing protein</fullName>
    </submittedName>
</protein>